<keyword evidence="3" id="KW-1185">Reference proteome</keyword>
<dbReference type="Proteomes" id="UP001642484">
    <property type="component" value="Unassembled WGS sequence"/>
</dbReference>
<comment type="caution">
    <text evidence="2">The sequence shown here is derived from an EMBL/GenBank/DDBJ whole genome shotgun (WGS) entry which is preliminary data.</text>
</comment>
<reference evidence="2 3" key="1">
    <citation type="submission" date="2024-02" db="EMBL/GenBank/DDBJ databases">
        <authorList>
            <person name="Chen Y."/>
            <person name="Shah S."/>
            <person name="Dougan E. K."/>
            <person name="Thang M."/>
            <person name="Chan C."/>
        </authorList>
    </citation>
    <scope>NUCLEOTIDE SEQUENCE [LARGE SCALE GENOMIC DNA]</scope>
</reference>
<evidence type="ECO:0000313" key="2">
    <source>
        <dbReference type="EMBL" id="CAK9097129.1"/>
    </source>
</evidence>
<dbReference type="EMBL" id="CAXAMN010025694">
    <property type="protein sequence ID" value="CAK9097129.1"/>
    <property type="molecule type" value="Genomic_DNA"/>
</dbReference>
<sequence length="222" mass="24217">MAKNLILWGIFQRNESAFDQAVAAGDLIQKGSMYFWAEVASGRKKTQGTGMKADGGEVSLEANEFDALGTFVESRPFAKFGQHSRDAALAVVGGAFNPSSSSQPGEAPQFPMPGGHMPAPKALKAIQDAPRQQVMYKWTAVEKQVADAKSAQERLLRDSGRYASKLKATKDEHFPNMLKECEIPGGMAQNNCMKFFKDMADDTEKANQILEQLKALVKARGL</sequence>
<name>A0ABP0RAE4_9DINO</name>
<accession>A0ABP0RAE4</accession>
<dbReference type="EMBL" id="CAXAMN010025583">
    <property type="protein sequence ID" value="CAK9096250.1"/>
    <property type="molecule type" value="Genomic_DNA"/>
</dbReference>
<proteinExistence type="predicted"/>
<protein>
    <submittedName>
        <fullName evidence="2">Uncharacterized protein</fullName>
    </submittedName>
</protein>
<evidence type="ECO:0000313" key="1">
    <source>
        <dbReference type="EMBL" id="CAK9096250.1"/>
    </source>
</evidence>
<organism evidence="2 3">
    <name type="scientific">Durusdinium trenchii</name>
    <dbReference type="NCBI Taxonomy" id="1381693"/>
    <lineage>
        <taxon>Eukaryota</taxon>
        <taxon>Sar</taxon>
        <taxon>Alveolata</taxon>
        <taxon>Dinophyceae</taxon>
        <taxon>Suessiales</taxon>
        <taxon>Symbiodiniaceae</taxon>
        <taxon>Durusdinium</taxon>
    </lineage>
</organism>
<gene>
    <name evidence="1" type="ORF">CCMP2556_LOCUS45777</name>
    <name evidence="2" type="ORF">CCMP2556_LOCUS46137</name>
</gene>
<evidence type="ECO:0000313" key="3">
    <source>
        <dbReference type="Proteomes" id="UP001642484"/>
    </source>
</evidence>